<name>W0A4M0_9SPHN</name>
<evidence type="ECO:0000313" key="2">
    <source>
        <dbReference type="Proteomes" id="UP000018851"/>
    </source>
</evidence>
<dbReference type="KEGG" id="ssan:NX02_01000"/>
<gene>
    <name evidence="1" type="ORF">NX02_01000</name>
</gene>
<dbReference type="Proteomes" id="UP000018851">
    <property type="component" value="Chromosome"/>
</dbReference>
<sequence>MVPFARRWHVIHEIDLVRLIAGHRMRSDLCDRLECVADGLPSRPPADIEAALCDMLAGAVARDGRDALARLKALLPGGGGDGFAKGLIGRIRTRHAADAAAADELAAALQAAEQRDALGAEALGYAIRCFVSGCRATIEFELLAIVALAGHRLTTPARVLLTERLLPTASDDLH</sequence>
<proteinExistence type="predicted"/>
<dbReference type="PATRIC" id="fig|1123269.5.peg.200"/>
<dbReference type="eggNOG" id="ENOG502ZRRU">
    <property type="taxonomic scope" value="Bacteria"/>
</dbReference>
<organism evidence="1 2">
    <name type="scientific">Sphingomonas sanxanigenens DSM 19645 = NX02</name>
    <dbReference type="NCBI Taxonomy" id="1123269"/>
    <lineage>
        <taxon>Bacteria</taxon>
        <taxon>Pseudomonadati</taxon>
        <taxon>Pseudomonadota</taxon>
        <taxon>Alphaproteobacteria</taxon>
        <taxon>Sphingomonadales</taxon>
        <taxon>Sphingomonadaceae</taxon>
        <taxon>Sphingomonas</taxon>
    </lineage>
</organism>
<reference evidence="1 2" key="1">
    <citation type="submission" date="2013-07" db="EMBL/GenBank/DDBJ databases">
        <title>Completed genome of Sphingomonas sanxanigenens NX02.</title>
        <authorList>
            <person name="Ma T."/>
            <person name="Huang H."/>
            <person name="Wu M."/>
            <person name="Li X."/>
            <person name="Li G."/>
        </authorList>
    </citation>
    <scope>NUCLEOTIDE SEQUENCE [LARGE SCALE GENOMIC DNA]</scope>
    <source>
        <strain evidence="1 2">NX02</strain>
    </source>
</reference>
<evidence type="ECO:0000313" key="1">
    <source>
        <dbReference type="EMBL" id="AHE51966.1"/>
    </source>
</evidence>
<dbReference type="EMBL" id="CP006644">
    <property type="protein sequence ID" value="AHE51966.1"/>
    <property type="molecule type" value="Genomic_DNA"/>
</dbReference>
<keyword evidence="2" id="KW-1185">Reference proteome</keyword>
<protein>
    <submittedName>
        <fullName evidence="1">Uncharacterized protein</fullName>
    </submittedName>
</protein>
<accession>W0A4M0</accession>
<dbReference type="HOGENOM" id="CLU_1539079_0_0_5"/>
<dbReference type="AlphaFoldDB" id="W0A4M0"/>